<dbReference type="InterPro" id="IPR000627">
    <property type="entry name" value="Intradiol_dOase_C"/>
</dbReference>
<dbReference type="InterPro" id="IPR050770">
    <property type="entry name" value="Intradiol_RC_Dioxygenase"/>
</dbReference>
<keyword evidence="3" id="KW-0560">Oxidoreductase</keyword>
<accession>A0A9E8SPI7</accession>
<comment type="similarity">
    <text evidence="1">Belongs to the intradiol ring-cleavage dioxygenase family.</text>
</comment>
<feature type="chain" id="PRO_5038386326" evidence="4">
    <location>
        <begin position="20"/>
        <end position="208"/>
    </location>
</feature>
<dbReference type="GO" id="GO:0008199">
    <property type="term" value="F:ferric iron binding"/>
    <property type="evidence" value="ECO:0007669"/>
    <property type="project" value="InterPro"/>
</dbReference>
<evidence type="ECO:0000313" key="6">
    <source>
        <dbReference type="EMBL" id="WAC14776.1"/>
    </source>
</evidence>
<dbReference type="GO" id="GO:0016702">
    <property type="term" value="F:oxidoreductase activity, acting on single donors with incorporation of molecular oxygen, incorporation of two atoms of oxygen"/>
    <property type="evidence" value="ECO:0007669"/>
    <property type="project" value="InterPro"/>
</dbReference>
<keyword evidence="4" id="KW-0732">Signal</keyword>
<dbReference type="PANTHER" id="PTHR33711">
    <property type="entry name" value="DIOXYGENASE, PUTATIVE (AFU_ORTHOLOGUE AFUA_2G02910)-RELATED"/>
    <property type="match status" value="1"/>
</dbReference>
<dbReference type="SUPFAM" id="SSF49482">
    <property type="entry name" value="Aromatic compound dioxygenase"/>
    <property type="match status" value="1"/>
</dbReference>
<dbReference type="InterPro" id="IPR015889">
    <property type="entry name" value="Intradiol_dOase_core"/>
</dbReference>
<gene>
    <name evidence="6" type="ORF">ON006_12595</name>
</gene>
<feature type="signal peptide" evidence="4">
    <location>
        <begin position="1"/>
        <end position="19"/>
    </location>
</feature>
<evidence type="ECO:0000259" key="5">
    <source>
        <dbReference type="Pfam" id="PF00775"/>
    </source>
</evidence>
<evidence type="ECO:0000256" key="4">
    <source>
        <dbReference type="SAM" id="SignalP"/>
    </source>
</evidence>
<evidence type="ECO:0000313" key="7">
    <source>
        <dbReference type="Proteomes" id="UP001164653"/>
    </source>
</evidence>
<keyword evidence="7" id="KW-1185">Reference proteome</keyword>
<feature type="domain" description="Intradiol ring-cleavage dioxygenases" evidence="5">
    <location>
        <begin position="59"/>
        <end position="164"/>
    </location>
</feature>
<dbReference type="RefSeq" id="WP_244820143.1">
    <property type="nucleotide sequence ID" value="NZ_CP112998.1"/>
</dbReference>
<sequence>MKNLVALVLIIVSATVTSAQTKRVGGPCEGCEAIYENTVPFEKLNSFVQLPEVSWEGKKPMGINGTVFKADGTPAPDVVLYVYHTNEKGVYPKKGDEKGWATRHGYLRGWVKTDQKGGYKFGCLRPASYPGGDEPAHIHVTIKEPGINEYYIDEFLFSDDPLLTPERRAKLENRGGSGVVQIHDVGNMYKGERNIYLGKNIPDYPAKK</sequence>
<evidence type="ECO:0000256" key="3">
    <source>
        <dbReference type="ARBA" id="ARBA00023002"/>
    </source>
</evidence>
<organism evidence="6 7">
    <name type="scientific">Dyadobacter pollutisoli</name>
    <dbReference type="NCBI Taxonomy" id="2910158"/>
    <lineage>
        <taxon>Bacteria</taxon>
        <taxon>Pseudomonadati</taxon>
        <taxon>Bacteroidota</taxon>
        <taxon>Cytophagia</taxon>
        <taxon>Cytophagales</taxon>
        <taxon>Spirosomataceae</taxon>
        <taxon>Dyadobacter</taxon>
    </lineage>
</organism>
<evidence type="ECO:0000256" key="1">
    <source>
        <dbReference type="ARBA" id="ARBA00007825"/>
    </source>
</evidence>
<dbReference type="Proteomes" id="UP001164653">
    <property type="component" value="Chromosome"/>
</dbReference>
<dbReference type="PANTHER" id="PTHR33711:SF7">
    <property type="entry name" value="INTRADIOL RING-CLEAVAGE DIOXYGENASES DOMAIN-CONTAINING PROTEIN-RELATED"/>
    <property type="match status" value="1"/>
</dbReference>
<evidence type="ECO:0000256" key="2">
    <source>
        <dbReference type="ARBA" id="ARBA00022964"/>
    </source>
</evidence>
<dbReference type="Pfam" id="PF00775">
    <property type="entry name" value="Dioxygenase_C"/>
    <property type="match status" value="1"/>
</dbReference>
<dbReference type="AlphaFoldDB" id="A0A9E8SPI7"/>
<dbReference type="KEGG" id="dpf:ON006_12595"/>
<proteinExistence type="inferred from homology"/>
<dbReference type="EMBL" id="CP112998">
    <property type="protein sequence ID" value="WAC14776.1"/>
    <property type="molecule type" value="Genomic_DNA"/>
</dbReference>
<protein>
    <submittedName>
        <fullName evidence="6">Intradiol ring-cleavage dioxygenase</fullName>
    </submittedName>
</protein>
<name>A0A9E8SPI7_9BACT</name>
<reference evidence="6" key="1">
    <citation type="submission" date="2022-11" db="EMBL/GenBank/DDBJ databases">
        <title>Dyadobacter pollutisoli sp. nov., isolated from plastic dumped soil.</title>
        <authorList>
            <person name="Kim J.M."/>
            <person name="Kim K.R."/>
            <person name="Lee J.K."/>
            <person name="Hao L."/>
            <person name="Jeon C.O."/>
        </authorList>
    </citation>
    <scope>NUCLEOTIDE SEQUENCE</scope>
    <source>
        <strain evidence="6">U1</strain>
    </source>
</reference>
<keyword evidence="2 6" id="KW-0223">Dioxygenase</keyword>
<dbReference type="Gene3D" id="2.60.130.10">
    <property type="entry name" value="Aromatic compound dioxygenase"/>
    <property type="match status" value="1"/>
</dbReference>